<organism evidence="2">
    <name type="scientific">Alexandrium catenella</name>
    <name type="common">Red tide dinoflagellate</name>
    <name type="synonym">Gonyaulax catenella</name>
    <dbReference type="NCBI Taxonomy" id="2925"/>
    <lineage>
        <taxon>Eukaryota</taxon>
        <taxon>Sar</taxon>
        <taxon>Alveolata</taxon>
        <taxon>Dinophyceae</taxon>
        <taxon>Gonyaulacales</taxon>
        <taxon>Pyrocystaceae</taxon>
        <taxon>Alexandrium</taxon>
    </lineage>
</organism>
<feature type="transmembrane region" description="Helical" evidence="1">
    <location>
        <begin position="122"/>
        <end position="141"/>
    </location>
</feature>
<feature type="transmembrane region" description="Helical" evidence="1">
    <location>
        <begin position="87"/>
        <end position="110"/>
    </location>
</feature>
<evidence type="ECO:0000256" key="1">
    <source>
        <dbReference type="SAM" id="Phobius"/>
    </source>
</evidence>
<dbReference type="AlphaFoldDB" id="A0A7S1RY32"/>
<reference evidence="2" key="1">
    <citation type="submission" date="2021-01" db="EMBL/GenBank/DDBJ databases">
        <authorList>
            <person name="Corre E."/>
            <person name="Pelletier E."/>
            <person name="Niang G."/>
            <person name="Scheremetjew M."/>
            <person name="Finn R."/>
            <person name="Kale V."/>
            <person name="Holt S."/>
            <person name="Cochrane G."/>
            <person name="Meng A."/>
            <person name="Brown T."/>
            <person name="Cohen L."/>
        </authorList>
    </citation>
    <scope>NUCLEOTIDE SEQUENCE</scope>
    <source>
        <strain evidence="2">OF101</strain>
    </source>
</reference>
<sequence length="176" mass="18941">MREQERVSLAVPASDCCCCIDLHLATLAIGFFNLLMSLHHSGQVKHNVSNVQRVVACLLASLEVACGSLLLVFFLAGRSYKFLRLGYYVAVIMAIAETLNLFILVPIAMAVDPTMIDRMAESAGSCVFGTVIDVYFAYIIWSLTRQLRLLGLDSPAPPAAGSAGVMELQTRGAGDA</sequence>
<proteinExistence type="predicted"/>
<protein>
    <recommendedName>
        <fullName evidence="3">MARVEL domain-containing protein</fullName>
    </recommendedName>
</protein>
<evidence type="ECO:0000313" key="2">
    <source>
        <dbReference type="EMBL" id="CAD9179325.1"/>
    </source>
</evidence>
<gene>
    <name evidence="2" type="ORF">ACAT0790_LOCUS56097</name>
</gene>
<feature type="transmembrane region" description="Helical" evidence="1">
    <location>
        <begin position="52"/>
        <end position="75"/>
    </location>
</feature>
<keyword evidence="1" id="KW-1133">Transmembrane helix</keyword>
<keyword evidence="1" id="KW-0472">Membrane</keyword>
<keyword evidence="1" id="KW-0812">Transmembrane</keyword>
<accession>A0A7S1RY32</accession>
<evidence type="ECO:0008006" key="3">
    <source>
        <dbReference type="Google" id="ProtNLM"/>
    </source>
</evidence>
<dbReference type="EMBL" id="HBGE01094259">
    <property type="protein sequence ID" value="CAD9179325.1"/>
    <property type="molecule type" value="Transcribed_RNA"/>
</dbReference>
<name>A0A7S1RY32_ALECA</name>